<dbReference type="PANTHER" id="PTHR30121:SF6">
    <property type="entry name" value="SLR6007 PROTEIN"/>
    <property type="match status" value="1"/>
</dbReference>
<organism evidence="3 4">
    <name type="scientific">Acetobacterium woodii (strain ATCC 29683 / DSM 1030 / JCM 2381 / KCTC 1655 / WB1)</name>
    <dbReference type="NCBI Taxonomy" id="931626"/>
    <lineage>
        <taxon>Bacteria</taxon>
        <taxon>Bacillati</taxon>
        <taxon>Bacillota</taxon>
        <taxon>Clostridia</taxon>
        <taxon>Eubacteriales</taxon>
        <taxon>Eubacteriaceae</taxon>
        <taxon>Acetobacterium</taxon>
    </lineage>
</organism>
<dbReference type="RefSeq" id="WP_014355537.1">
    <property type="nucleotide sequence ID" value="NC_016894.1"/>
</dbReference>
<dbReference type="eggNOG" id="COG3451">
    <property type="taxonomic scope" value="Bacteria"/>
</dbReference>
<dbReference type="SUPFAM" id="SSF52540">
    <property type="entry name" value="P-loop containing nucleoside triphosphate hydrolases"/>
    <property type="match status" value="1"/>
</dbReference>
<accession>H6LDG2</accession>
<dbReference type="InterPro" id="IPR027417">
    <property type="entry name" value="P-loop_NTPase"/>
</dbReference>
<evidence type="ECO:0000256" key="1">
    <source>
        <dbReference type="SAM" id="MobiDB-lite"/>
    </source>
</evidence>
<reference evidence="3 4" key="2">
    <citation type="journal article" date="2012" name="PLoS ONE">
        <title>An ancient pathway combining carbon dioxide fixation with the generation and utilization of a sodium ion gradient for ATP synthesis.</title>
        <authorList>
            <person name="Poehlein A."/>
            <person name="Schmidt S."/>
            <person name="Kaster A.K."/>
            <person name="Goenrich M."/>
            <person name="Vollmers J."/>
            <person name="Thurmer A."/>
            <person name="Bertsch J."/>
            <person name="Schuchmann K."/>
            <person name="Voigt B."/>
            <person name="Hecker M."/>
            <person name="Daniel R."/>
            <person name="Thauer R.K."/>
            <person name="Gottschalk G."/>
            <person name="Muller V."/>
        </authorList>
    </citation>
    <scope>NUCLEOTIDE SEQUENCE [LARGE SCALE GENOMIC DNA]</scope>
    <source>
        <strain evidence="4">ATCC 29683 / DSM 1030 / JCM 2381 / KCTC 1655 / WB1</strain>
    </source>
</reference>
<dbReference type="EMBL" id="CP002987">
    <property type="protein sequence ID" value="AFA47934.1"/>
    <property type="molecule type" value="Genomic_DNA"/>
</dbReference>
<dbReference type="Proteomes" id="UP000007177">
    <property type="component" value="Chromosome"/>
</dbReference>
<gene>
    <name evidence="3" type="ordered locus">Awo_c11500</name>
</gene>
<dbReference type="STRING" id="931626.Awo_c11500"/>
<protein>
    <recommendedName>
        <fullName evidence="2">TraG P-loop domain-containing protein</fullName>
    </recommendedName>
</protein>
<reference evidence="4" key="1">
    <citation type="submission" date="2011-07" db="EMBL/GenBank/DDBJ databases">
        <title>Complete genome sequence of Acetobacterium woodii.</title>
        <authorList>
            <person name="Poehlein A."/>
            <person name="Schmidt S."/>
            <person name="Kaster A.-K."/>
            <person name="Goenrich M."/>
            <person name="Vollmers J."/>
            <person name="Thuermer A."/>
            <person name="Gottschalk G."/>
            <person name="Thauer R.K."/>
            <person name="Daniel R."/>
            <person name="Mueller V."/>
        </authorList>
    </citation>
    <scope>NUCLEOTIDE SEQUENCE [LARGE SCALE GENOMIC DNA]</scope>
    <source>
        <strain evidence="4">ATCC 29683 / DSM 1030 / JCM 2381 / KCTC 1655 / WB1</strain>
    </source>
</reference>
<dbReference type="AlphaFoldDB" id="H6LDG2"/>
<sequence>MQRKHEVNKKRNKREKPENEKKTLRTTRKKEPEPKIKHIGGKKKEAVPLNRGLMNIISPLGIQIRPNEMSIGENLAKVSGVIKYPNERPYGWLGNLSNLPGTVFSLEFEPVDNADFLETLNQNIKNNRNRSNESKDPLVIQRAKKSVEDAEKMMIQIDQNGEMIGNTTITVMAMANERERFDKLCKKVASSFLIEKCKLRNLPYLQKEGFRNLFPAYSHEKDINKMLRNVIPLSSVIGGFPFASSGFNDNSGYYLGTDSTGGLVITDLWKRGEDRTNSNGVVMGNVGSGKSTVVKDVILMEYALGTRIIIIDPEREYKDLTLLLGGDWINAGGDGKGRINPLHILPIQVDLYDDKLEDDLEESDMGAMALHLKTLDVFFSLYFKDMTDIQKALLKATVIELYNQFHIVWETDVRRFAPEDFPTFKDLYSLMIEKEKQADAENNQRERGEYHELSLLLKDLAMGGDSFLWTGPTTLTSNAQCVCLDTFNLNNASNTIKSTQYFNLLHWAWQEMTKNRQERILLICDEAYLMIDPYVPQSLIFLRNAAKRVRKYEGGIFVVSHGVVDFLDPSIKMYGQALLDQPSFKIILGTDGPNLEETRKLYRLTDAEVELLESKIRGKGLFMVGGNRLSVNFDIADYKFKYFGSAGGR</sequence>
<name>H6LDG2_ACEWD</name>
<dbReference type="HOGENOM" id="CLU_009097_4_1_9"/>
<dbReference type="Gene3D" id="1.10.8.730">
    <property type="match status" value="1"/>
</dbReference>
<dbReference type="Pfam" id="PF19044">
    <property type="entry name" value="P-loop_TraG"/>
    <property type="match status" value="1"/>
</dbReference>
<dbReference type="Gene3D" id="3.40.50.300">
    <property type="entry name" value="P-loop containing nucleotide triphosphate hydrolases"/>
    <property type="match status" value="1"/>
</dbReference>
<evidence type="ECO:0000259" key="2">
    <source>
        <dbReference type="Pfam" id="PF19044"/>
    </source>
</evidence>
<dbReference type="PANTHER" id="PTHR30121">
    <property type="entry name" value="UNCHARACTERIZED PROTEIN YJGR-RELATED"/>
    <property type="match status" value="1"/>
</dbReference>
<feature type="compositionally biased region" description="Basic and acidic residues" evidence="1">
    <location>
        <begin position="15"/>
        <end position="34"/>
    </location>
</feature>
<feature type="region of interest" description="Disordered" evidence="1">
    <location>
        <begin position="1"/>
        <end position="34"/>
    </location>
</feature>
<dbReference type="InterPro" id="IPR051162">
    <property type="entry name" value="T4SS_component"/>
</dbReference>
<evidence type="ECO:0000313" key="3">
    <source>
        <dbReference type="EMBL" id="AFA47934.1"/>
    </source>
</evidence>
<proteinExistence type="predicted"/>
<dbReference type="CDD" id="cd01127">
    <property type="entry name" value="TrwB_TraG_TraD_VirD4"/>
    <property type="match status" value="1"/>
</dbReference>
<feature type="domain" description="TraG P-loop" evidence="2">
    <location>
        <begin position="275"/>
        <end position="608"/>
    </location>
</feature>
<dbReference type="InterPro" id="IPR043964">
    <property type="entry name" value="P-loop_TraG"/>
</dbReference>
<keyword evidence="4" id="KW-1185">Reference proteome</keyword>
<feature type="compositionally biased region" description="Basic residues" evidence="1">
    <location>
        <begin position="1"/>
        <end position="14"/>
    </location>
</feature>
<evidence type="ECO:0000313" key="4">
    <source>
        <dbReference type="Proteomes" id="UP000007177"/>
    </source>
</evidence>
<dbReference type="KEGG" id="awo:Awo_c11500"/>